<sequence length="191" mass="20860">MAVSFGTRDWCSKSAIREDEEGKQQLQETVGLDPVVCKATNEASPWGICVLVFTCASSRLVSSRLHLPTLKSPSRSPLSPPSSSTPGLLIGFVGYPRKYDASVFRAAGSYRDVHEMADADADAPTDSSGQKKDYFVYTIPREHEPVLLKASYVDMLVLLLGRVPWRYNVGGGGCAPSYRIRCLGLLLLFAQ</sequence>
<evidence type="ECO:0000313" key="1">
    <source>
        <dbReference type="EMBL" id="KAJ8650943.1"/>
    </source>
</evidence>
<name>A0ACC2MZI8_PERAE</name>
<reference evidence="1 2" key="1">
    <citation type="journal article" date="2022" name="Hortic Res">
        <title>A haplotype resolved chromosomal level avocado genome allows analysis of novel avocado genes.</title>
        <authorList>
            <person name="Nath O."/>
            <person name="Fletcher S.J."/>
            <person name="Hayward A."/>
            <person name="Shaw L.M."/>
            <person name="Masouleh A.K."/>
            <person name="Furtado A."/>
            <person name="Henry R.J."/>
            <person name="Mitter N."/>
        </authorList>
    </citation>
    <scope>NUCLEOTIDE SEQUENCE [LARGE SCALE GENOMIC DNA]</scope>
    <source>
        <strain evidence="2">cv. Hass</strain>
    </source>
</reference>
<keyword evidence="2" id="KW-1185">Reference proteome</keyword>
<organism evidence="1 2">
    <name type="scientific">Persea americana</name>
    <name type="common">Avocado</name>
    <dbReference type="NCBI Taxonomy" id="3435"/>
    <lineage>
        <taxon>Eukaryota</taxon>
        <taxon>Viridiplantae</taxon>
        <taxon>Streptophyta</taxon>
        <taxon>Embryophyta</taxon>
        <taxon>Tracheophyta</taxon>
        <taxon>Spermatophyta</taxon>
        <taxon>Magnoliopsida</taxon>
        <taxon>Magnoliidae</taxon>
        <taxon>Laurales</taxon>
        <taxon>Lauraceae</taxon>
        <taxon>Persea</taxon>
    </lineage>
</organism>
<protein>
    <submittedName>
        <fullName evidence="1">Uncharacterized protein</fullName>
    </submittedName>
</protein>
<gene>
    <name evidence="1" type="ORF">MRB53_003966</name>
</gene>
<dbReference type="Proteomes" id="UP001234297">
    <property type="component" value="Chromosome 1"/>
</dbReference>
<evidence type="ECO:0000313" key="2">
    <source>
        <dbReference type="Proteomes" id="UP001234297"/>
    </source>
</evidence>
<dbReference type="EMBL" id="CM056809">
    <property type="protein sequence ID" value="KAJ8650943.1"/>
    <property type="molecule type" value="Genomic_DNA"/>
</dbReference>
<comment type="caution">
    <text evidence="1">The sequence shown here is derived from an EMBL/GenBank/DDBJ whole genome shotgun (WGS) entry which is preliminary data.</text>
</comment>
<proteinExistence type="predicted"/>
<accession>A0ACC2MZI8</accession>